<dbReference type="Proteomes" id="UP000762703">
    <property type="component" value="Unassembled WGS sequence"/>
</dbReference>
<evidence type="ECO:0000313" key="1">
    <source>
        <dbReference type="EMBL" id="MBE6505470.1"/>
    </source>
</evidence>
<reference evidence="1" key="1">
    <citation type="submission" date="2019-04" db="EMBL/GenBank/DDBJ databases">
        <title>Evolution of Biomass-Degrading Anaerobic Consortia Revealed by Metagenomics.</title>
        <authorList>
            <person name="Peng X."/>
        </authorList>
    </citation>
    <scope>NUCLEOTIDE SEQUENCE</scope>
    <source>
        <strain evidence="1">SIG12</strain>
    </source>
</reference>
<protein>
    <submittedName>
        <fullName evidence="1">Transcriptional regulator</fullName>
    </submittedName>
</protein>
<dbReference type="AlphaFoldDB" id="A0A8T3VLB1"/>
<dbReference type="EMBL" id="SUTE01000054">
    <property type="protein sequence ID" value="MBE6505470.1"/>
    <property type="molecule type" value="Genomic_DNA"/>
</dbReference>
<dbReference type="Gene3D" id="1.10.10.10">
    <property type="entry name" value="Winged helix-like DNA-binding domain superfamily/Winged helix DNA-binding domain"/>
    <property type="match status" value="1"/>
</dbReference>
<name>A0A8T3VLB1_9EURY</name>
<evidence type="ECO:0000313" key="2">
    <source>
        <dbReference type="Proteomes" id="UP000762703"/>
    </source>
</evidence>
<dbReference type="InterPro" id="IPR036390">
    <property type="entry name" value="WH_DNA-bd_sf"/>
</dbReference>
<dbReference type="InterPro" id="IPR036388">
    <property type="entry name" value="WH-like_DNA-bd_sf"/>
</dbReference>
<organism evidence="1 2">
    <name type="scientific">Methanobrevibacter millerae</name>
    <dbReference type="NCBI Taxonomy" id="230361"/>
    <lineage>
        <taxon>Archaea</taxon>
        <taxon>Methanobacteriati</taxon>
        <taxon>Methanobacteriota</taxon>
        <taxon>Methanomada group</taxon>
        <taxon>Methanobacteria</taxon>
        <taxon>Methanobacteriales</taxon>
        <taxon>Methanobacteriaceae</taxon>
        <taxon>Methanobrevibacter</taxon>
    </lineage>
</organism>
<gene>
    <name evidence="1" type="ORF">E7Z73_07015</name>
</gene>
<dbReference type="SUPFAM" id="SSF46785">
    <property type="entry name" value="Winged helix' DNA-binding domain"/>
    <property type="match status" value="1"/>
</dbReference>
<accession>A0A8T3VLB1</accession>
<proteinExistence type="predicted"/>
<sequence>MQLSDEMLKEISYIKISKYRTKVMKSLDEGEVLIPTQIARNSDIRPNHISKVLAELKAHELVECINPEVRKGRLYRLTDKGDELVKNIDD</sequence>
<comment type="caution">
    <text evidence="1">The sequence shown here is derived from an EMBL/GenBank/DDBJ whole genome shotgun (WGS) entry which is preliminary data.</text>
</comment>